<feature type="transmembrane region" description="Helical" evidence="7">
    <location>
        <begin position="21"/>
        <end position="47"/>
    </location>
</feature>
<dbReference type="Gene3D" id="1.20.1560.10">
    <property type="entry name" value="ABC transporter type 1, transmembrane domain"/>
    <property type="match status" value="1"/>
</dbReference>
<dbReference type="Pfam" id="PF00005">
    <property type="entry name" value="ABC_tran"/>
    <property type="match status" value="1"/>
</dbReference>
<keyword evidence="11" id="KW-1185">Reference proteome</keyword>
<dbReference type="NCBIfam" id="TIGR02857">
    <property type="entry name" value="CydD"/>
    <property type="match status" value="1"/>
</dbReference>
<dbReference type="InterPro" id="IPR027417">
    <property type="entry name" value="P-loop_NTPase"/>
</dbReference>
<evidence type="ECO:0000256" key="5">
    <source>
        <dbReference type="ARBA" id="ARBA00022989"/>
    </source>
</evidence>
<dbReference type="InterPro" id="IPR039421">
    <property type="entry name" value="Type_1_exporter"/>
</dbReference>
<evidence type="ECO:0000256" key="6">
    <source>
        <dbReference type="ARBA" id="ARBA00023136"/>
    </source>
</evidence>
<feature type="transmembrane region" description="Helical" evidence="7">
    <location>
        <begin position="129"/>
        <end position="149"/>
    </location>
</feature>
<comment type="caution">
    <text evidence="10">The sequence shown here is derived from an EMBL/GenBank/DDBJ whole genome shotgun (WGS) entry which is preliminary data.</text>
</comment>
<dbReference type="Pfam" id="PF00664">
    <property type="entry name" value="ABC_membrane"/>
    <property type="match status" value="1"/>
</dbReference>
<feature type="transmembrane region" description="Helical" evidence="7">
    <location>
        <begin position="155"/>
        <end position="173"/>
    </location>
</feature>
<dbReference type="PANTHER" id="PTHR24221:SF590">
    <property type="entry name" value="COMPONENT LINKED WITH THE ASSEMBLY OF CYTOCHROME' TRANSPORT TRANSMEMBRANE ATP-BINDING PROTEIN ABC TRANSPORTER CYDD-RELATED"/>
    <property type="match status" value="1"/>
</dbReference>
<dbReference type="CDD" id="cd18584">
    <property type="entry name" value="ABC_6TM_AarD_CydD"/>
    <property type="match status" value="1"/>
</dbReference>
<dbReference type="InterPro" id="IPR036640">
    <property type="entry name" value="ABC1_TM_sf"/>
</dbReference>
<dbReference type="InterPro" id="IPR014216">
    <property type="entry name" value="ABC_transptr_CydD"/>
</dbReference>
<evidence type="ECO:0000256" key="7">
    <source>
        <dbReference type="SAM" id="Phobius"/>
    </source>
</evidence>
<dbReference type="InterPro" id="IPR003439">
    <property type="entry name" value="ABC_transporter-like_ATP-bd"/>
</dbReference>
<reference evidence="11" key="1">
    <citation type="journal article" date="2019" name="Int. J. Syst. Evol. Microbiol.">
        <title>The Global Catalogue of Microorganisms (GCM) 10K type strain sequencing project: providing services to taxonomists for standard genome sequencing and annotation.</title>
        <authorList>
            <consortium name="The Broad Institute Genomics Platform"/>
            <consortium name="The Broad Institute Genome Sequencing Center for Infectious Disease"/>
            <person name="Wu L."/>
            <person name="Ma J."/>
        </authorList>
    </citation>
    <scope>NUCLEOTIDE SEQUENCE [LARGE SCALE GENOMIC DNA]</scope>
    <source>
        <strain evidence="11">JCM 1365</strain>
    </source>
</reference>
<gene>
    <name evidence="10" type="ORF">GCM10009721_40390</name>
</gene>
<evidence type="ECO:0000256" key="3">
    <source>
        <dbReference type="ARBA" id="ARBA00022741"/>
    </source>
</evidence>
<evidence type="ECO:0000259" key="8">
    <source>
        <dbReference type="PROSITE" id="PS50893"/>
    </source>
</evidence>
<dbReference type="RefSeq" id="WP_052358730.1">
    <property type="nucleotide sequence ID" value="NZ_BMNZ01000010.1"/>
</dbReference>
<evidence type="ECO:0000259" key="9">
    <source>
        <dbReference type="PROSITE" id="PS50929"/>
    </source>
</evidence>
<dbReference type="InterPro" id="IPR017871">
    <property type="entry name" value="ABC_transporter-like_CS"/>
</dbReference>
<evidence type="ECO:0000256" key="4">
    <source>
        <dbReference type="ARBA" id="ARBA00022840"/>
    </source>
</evidence>
<feature type="transmembrane region" description="Helical" evidence="7">
    <location>
        <begin position="59"/>
        <end position="83"/>
    </location>
</feature>
<dbReference type="PROSITE" id="PS50929">
    <property type="entry name" value="ABC_TM1F"/>
    <property type="match status" value="1"/>
</dbReference>
<dbReference type="CDD" id="cd03228">
    <property type="entry name" value="ABCC_MRP_Like"/>
    <property type="match status" value="1"/>
</dbReference>
<proteinExistence type="predicted"/>
<keyword evidence="2 7" id="KW-0812">Transmembrane</keyword>
<evidence type="ECO:0000313" key="11">
    <source>
        <dbReference type="Proteomes" id="UP000623461"/>
    </source>
</evidence>
<keyword evidence="6 7" id="KW-0472">Membrane</keyword>
<protein>
    <submittedName>
        <fullName evidence="10">Thiol reductant ABC exporter subunit CydD</fullName>
    </submittedName>
</protein>
<sequence>MKPFDPRLLRAVPAARRPVAVLAATGIASGLATIATAFALSAVVVAVVEGRDLVTPLAWLLGLFAVRAVLAAATEWVAAWAGVSVSSALRAALLRRWGTVDADVRLEPGAAVSLATAGTAAVEPYAARFLPTLVTAAVVPALAIATLVVVDWPSALVVVLTLPLLPVFAALIGKATAESTERRWSALAALSGHFLDVVRGLPTLVTYGRARRQVTTVREVSDRHRRATMETLRIAFLSSAALELLATISVAIVAVTVGLRLSTGSMALGPALVAILLAPEAYWPVRRVGAEYHAAADGAVALDAILAQLEPNPTSAPHSAPNAAFGAESAALTMSSTSNAAFGRASGGGGAVGRVRLTGVTYAYAGSPTPVIRDLDLVAGAGLTVVTGPSGVGKSTLLDLVAGLRRPGAGTVEAPASHYVTQRPFLATGSVRSALTIGHPATDEQLWEALRAVEVDGVVAALPGGLSADLGDDGFGLSAGQRQRLALARAWLAPETLLLLDEPTAHLDPEGAEHVAAVVAELAERRVVVAVTHRDELLAHADHHVVLASADARPVEVILTAGTLPASPRTAGEEGAR</sequence>
<feature type="transmembrane region" description="Helical" evidence="7">
    <location>
        <begin position="234"/>
        <end position="259"/>
    </location>
</feature>
<accession>A0ABQ2IGV9</accession>
<evidence type="ECO:0000313" key="10">
    <source>
        <dbReference type="EMBL" id="GGN08493.1"/>
    </source>
</evidence>
<dbReference type="InterPro" id="IPR003593">
    <property type="entry name" value="AAA+_ATPase"/>
</dbReference>
<comment type="subcellular location">
    <subcellularLocation>
        <location evidence="1">Cell membrane</location>
        <topology evidence="1">Multi-pass membrane protein</topology>
    </subcellularLocation>
</comment>
<dbReference type="PANTHER" id="PTHR24221">
    <property type="entry name" value="ATP-BINDING CASSETTE SUB-FAMILY B"/>
    <property type="match status" value="1"/>
</dbReference>
<dbReference type="InterPro" id="IPR011527">
    <property type="entry name" value="ABC1_TM_dom"/>
</dbReference>
<dbReference type="Proteomes" id="UP000623461">
    <property type="component" value="Unassembled WGS sequence"/>
</dbReference>
<dbReference type="Gene3D" id="3.40.50.300">
    <property type="entry name" value="P-loop containing nucleotide triphosphate hydrolases"/>
    <property type="match status" value="1"/>
</dbReference>
<keyword evidence="3" id="KW-0547">Nucleotide-binding</keyword>
<organism evidence="10 11">
    <name type="scientific">Terrabacter tumescens</name>
    <dbReference type="NCBI Taxonomy" id="60443"/>
    <lineage>
        <taxon>Bacteria</taxon>
        <taxon>Bacillati</taxon>
        <taxon>Actinomycetota</taxon>
        <taxon>Actinomycetes</taxon>
        <taxon>Micrococcales</taxon>
        <taxon>Intrasporangiaceae</taxon>
        <taxon>Terrabacter</taxon>
    </lineage>
</organism>
<dbReference type="SMART" id="SM00382">
    <property type="entry name" value="AAA"/>
    <property type="match status" value="1"/>
</dbReference>
<evidence type="ECO:0000256" key="1">
    <source>
        <dbReference type="ARBA" id="ARBA00004651"/>
    </source>
</evidence>
<evidence type="ECO:0000256" key="2">
    <source>
        <dbReference type="ARBA" id="ARBA00022692"/>
    </source>
</evidence>
<keyword evidence="4" id="KW-0067">ATP-binding</keyword>
<dbReference type="SUPFAM" id="SSF90123">
    <property type="entry name" value="ABC transporter transmembrane region"/>
    <property type="match status" value="1"/>
</dbReference>
<dbReference type="SUPFAM" id="SSF52540">
    <property type="entry name" value="P-loop containing nucleoside triphosphate hydrolases"/>
    <property type="match status" value="1"/>
</dbReference>
<dbReference type="EMBL" id="BMNZ01000010">
    <property type="protein sequence ID" value="GGN08493.1"/>
    <property type="molecule type" value="Genomic_DNA"/>
</dbReference>
<name>A0ABQ2IGV9_9MICO</name>
<dbReference type="PROSITE" id="PS00211">
    <property type="entry name" value="ABC_TRANSPORTER_1"/>
    <property type="match status" value="1"/>
</dbReference>
<dbReference type="PROSITE" id="PS50893">
    <property type="entry name" value="ABC_TRANSPORTER_2"/>
    <property type="match status" value="1"/>
</dbReference>
<keyword evidence="5 7" id="KW-1133">Transmembrane helix</keyword>
<feature type="domain" description="ABC transporter" evidence="8">
    <location>
        <begin position="355"/>
        <end position="574"/>
    </location>
</feature>
<feature type="domain" description="ABC transmembrane type-1" evidence="9">
    <location>
        <begin position="20"/>
        <end position="297"/>
    </location>
</feature>